<sequence>MAVVPPAADPLPAGLPAPWDKASAAPLGGGLTNRNLCLQAADGRRAFLRIGHPSAANLGIDRHQEWRLYRQAAQAGLAPPCLFADPGRGILLLEWCDEPSWAECSPSQAEATAALAQLLVRLHRLPRPKVHMAVRPHAERYRHQLLRIPDWLLALERPLLACHEPDECRYACHHDLNPANLLGPRPWVVDWEYGAAGHPGFELASILRTHGWSEERGDELEACYLAAGGSCSELRFRPFLPWVDYIALLWALVRQQQGEAMSHWIDSYRQRLE</sequence>
<feature type="domain" description="Aminoglycoside phosphotransferase" evidence="1">
    <location>
        <begin position="25"/>
        <end position="229"/>
    </location>
</feature>
<name>A0ABS7VFP8_9GAMM</name>
<dbReference type="SUPFAM" id="SSF56112">
    <property type="entry name" value="Protein kinase-like (PK-like)"/>
    <property type="match status" value="1"/>
</dbReference>
<evidence type="ECO:0000313" key="3">
    <source>
        <dbReference type="Proteomes" id="UP000774958"/>
    </source>
</evidence>
<reference evidence="2 3" key="1">
    <citation type="submission" date="2021-09" db="EMBL/GenBank/DDBJ databases">
        <title>Aeromonas schubertii isolated from Asian sea bass.</title>
        <authorList>
            <person name="Pinpimai K."/>
        </authorList>
    </citation>
    <scope>NUCLEOTIDE SEQUENCE [LARGE SCALE GENOMIC DNA]</scope>
    <source>
        <strain evidence="2 3">CHULA2021a</strain>
    </source>
</reference>
<dbReference type="InterPro" id="IPR011009">
    <property type="entry name" value="Kinase-like_dom_sf"/>
</dbReference>
<gene>
    <name evidence="2" type="ORF">LA374_16410</name>
</gene>
<protein>
    <submittedName>
        <fullName evidence="2">Phosphotransferase family protein</fullName>
    </submittedName>
</protein>
<accession>A0ABS7VFP8</accession>
<evidence type="ECO:0000313" key="2">
    <source>
        <dbReference type="EMBL" id="MBZ6067776.1"/>
    </source>
</evidence>
<dbReference type="Gene3D" id="3.90.1200.10">
    <property type="match status" value="1"/>
</dbReference>
<dbReference type="Proteomes" id="UP000774958">
    <property type="component" value="Unassembled WGS sequence"/>
</dbReference>
<keyword evidence="3" id="KW-1185">Reference proteome</keyword>
<evidence type="ECO:0000259" key="1">
    <source>
        <dbReference type="Pfam" id="PF01636"/>
    </source>
</evidence>
<proteinExistence type="predicted"/>
<comment type="caution">
    <text evidence="2">The sequence shown here is derived from an EMBL/GenBank/DDBJ whole genome shotgun (WGS) entry which is preliminary data.</text>
</comment>
<dbReference type="Gene3D" id="3.30.200.20">
    <property type="entry name" value="Phosphorylase Kinase, domain 1"/>
    <property type="match status" value="1"/>
</dbReference>
<dbReference type="Pfam" id="PF01636">
    <property type="entry name" value="APH"/>
    <property type="match status" value="1"/>
</dbReference>
<dbReference type="EMBL" id="JAIRBT010000026">
    <property type="protein sequence ID" value="MBZ6067776.1"/>
    <property type="molecule type" value="Genomic_DNA"/>
</dbReference>
<dbReference type="CDD" id="cd05151">
    <property type="entry name" value="ChoK-like"/>
    <property type="match status" value="1"/>
</dbReference>
<organism evidence="2 3">
    <name type="scientific">Aeromonas schubertii</name>
    <dbReference type="NCBI Taxonomy" id="652"/>
    <lineage>
        <taxon>Bacteria</taxon>
        <taxon>Pseudomonadati</taxon>
        <taxon>Pseudomonadota</taxon>
        <taxon>Gammaproteobacteria</taxon>
        <taxon>Aeromonadales</taxon>
        <taxon>Aeromonadaceae</taxon>
        <taxon>Aeromonas</taxon>
    </lineage>
</organism>
<dbReference type="RefSeq" id="WP_224163436.1">
    <property type="nucleotide sequence ID" value="NZ_JAIRBT010000026.1"/>
</dbReference>
<dbReference type="InterPro" id="IPR002575">
    <property type="entry name" value="Aminoglycoside_PTrfase"/>
</dbReference>